<feature type="domain" description="Chorismate mutase" evidence="3">
    <location>
        <begin position="3"/>
        <end position="94"/>
    </location>
</feature>
<accession>A0A2R8AVL9</accession>
<dbReference type="Pfam" id="PF01817">
    <property type="entry name" value="CM_2"/>
    <property type="match status" value="1"/>
</dbReference>
<dbReference type="GO" id="GO:0004106">
    <property type="term" value="F:chorismate mutase activity"/>
    <property type="evidence" value="ECO:0007669"/>
    <property type="project" value="UniProtKB-EC"/>
</dbReference>
<evidence type="ECO:0000259" key="3">
    <source>
        <dbReference type="PROSITE" id="PS51168"/>
    </source>
</evidence>
<dbReference type="PANTHER" id="PTHR38041">
    <property type="entry name" value="CHORISMATE MUTASE"/>
    <property type="match status" value="1"/>
</dbReference>
<protein>
    <recommendedName>
        <fullName evidence="1">chorismate mutase</fullName>
        <ecNumber evidence="1">5.4.99.5</ecNumber>
    </recommendedName>
</protein>
<gene>
    <name evidence="4" type="primary">tyrA_2</name>
    <name evidence="4" type="ORF">PRI8871_01789</name>
</gene>
<dbReference type="InterPro" id="IPR051331">
    <property type="entry name" value="Chorismate_mutase-related"/>
</dbReference>
<name>A0A2R8AVL9_9RHOB</name>
<dbReference type="AlphaFoldDB" id="A0A2R8AVL9"/>
<dbReference type="InterPro" id="IPR036263">
    <property type="entry name" value="Chorismate_II_sf"/>
</dbReference>
<dbReference type="OrthoDB" id="514491at2"/>
<evidence type="ECO:0000313" key="4">
    <source>
        <dbReference type="EMBL" id="SPF79987.1"/>
    </source>
</evidence>
<evidence type="ECO:0000256" key="1">
    <source>
        <dbReference type="ARBA" id="ARBA00012404"/>
    </source>
</evidence>
<reference evidence="5" key="1">
    <citation type="submission" date="2018-03" db="EMBL/GenBank/DDBJ databases">
        <authorList>
            <person name="Rodrigo-Torres L."/>
            <person name="Arahal R. D."/>
            <person name="Lucena T."/>
        </authorList>
    </citation>
    <scope>NUCLEOTIDE SEQUENCE [LARGE SCALE GENOMIC DNA]</scope>
    <source>
        <strain evidence="5">CECT 8871</strain>
    </source>
</reference>
<evidence type="ECO:0000256" key="2">
    <source>
        <dbReference type="ARBA" id="ARBA00023235"/>
    </source>
</evidence>
<dbReference type="GO" id="GO:0046417">
    <property type="term" value="P:chorismate metabolic process"/>
    <property type="evidence" value="ECO:0007669"/>
    <property type="project" value="InterPro"/>
</dbReference>
<dbReference type="EC" id="5.4.99.5" evidence="1"/>
<evidence type="ECO:0000313" key="5">
    <source>
        <dbReference type="Proteomes" id="UP000244904"/>
    </source>
</evidence>
<dbReference type="InterPro" id="IPR036979">
    <property type="entry name" value="CM_dom_sf"/>
</dbReference>
<dbReference type="SUPFAM" id="SSF48600">
    <property type="entry name" value="Chorismate mutase II"/>
    <property type="match status" value="1"/>
</dbReference>
<keyword evidence="5" id="KW-1185">Reference proteome</keyword>
<dbReference type="InterPro" id="IPR002701">
    <property type="entry name" value="CM_II_prokaryot"/>
</dbReference>
<dbReference type="SMART" id="SM00830">
    <property type="entry name" value="CM_2"/>
    <property type="match status" value="1"/>
</dbReference>
<dbReference type="Proteomes" id="UP000244904">
    <property type="component" value="Unassembled WGS sequence"/>
</dbReference>
<proteinExistence type="predicted"/>
<dbReference type="Gene3D" id="1.20.59.10">
    <property type="entry name" value="Chorismate mutase"/>
    <property type="match status" value="1"/>
</dbReference>
<dbReference type="GO" id="GO:0009697">
    <property type="term" value="P:salicylic acid biosynthetic process"/>
    <property type="evidence" value="ECO:0007669"/>
    <property type="project" value="TreeGrafter"/>
</dbReference>
<organism evidence="4 5">
    <name type="scientific">Pseudoprimorskyibacter insulae</name>
    <dbReference type="NCBI Taxonomy" id="1695997"/>
    <lineage>
        <taxon>Bacteria</taxon>
        <taxon>Pseudomonadati</taxon>
        <taxon>Pseudomonadota</taxon>
        <taxon>Alphaproteobacteria</taxon>
        <taxon>Rhodobacterales</taxon>
        <taxon>Paracoccaceae</taxon>
        <taxon>Pseudoprimorskyibacter</taxon>
    </lineage>
</organism>
<dbReference type="PROSITE" id="PS51168">
    <property type="entry name" value="CHORISMATE_MUT_2"/>
    <property type="match status" value="1"/>
</dbReference>
<dbReference type="EMBL" id="OMOJ01000002">
    <property type="protein sequence ID" value="SPF79987.1"/>
    <property type="molecule type" value="Genomic_DNA"/>
</dbReference>
<keyword evidence="2" id="KW-0413">Isomerase</keyword>
<dbReference type="PANTHER" id="PTHR38041:SF1">
    <property type="entry name" value="CHORISMATE MUTASE"/>
    <property type="match status" value="1"/>
</dbReference>
<sequence length="101" mass="11136">MRLEEMTTLDDVRGAIDALDRQIMPLLAQRLALADHIVTIKDRLGVSAAAPSRVEAVLENVRELAEAHGFAPEIAEEMWRAMIAGIVAREEKTLGTEGRDE</sequence>